<evidence type="ECO:0000313" key="3">
    <source>
        <dbReference type="Proteomes" id="UP000271925"/>
    </source>
</evidence>
<gene>
    <name evidence="2" type="ORF">EHT25_27330</name>
</gene>
<dbReference type="SUPFAM" id="SSF51206">
    <property type="entry name" value="cAMP-binding domain-like"/>
    <property type="match status" value="1"/>
</dbReference>
<keyword evidence="3" id="KW-1185">Reference proteome</keyword>
<dbReference type="RefSeq" id="WP_124878549.1">
    <property type="nucleotide sequence ID" value="NZ_RQJO01000015.1"/>
</dbReference>
<dbReference type="InterPro" id="IPR014710">
    <property type="entry name" value="RmlC-like_jellyroll"/>
</dbReference>
<dbReference type="OrthoDB" id="792939at2"/>
<dbReference type="Gene3D" id="2.60.120.10">
    <property type="entry name" value="Jelly Rolls"/>
    <property type="match status" value="1"/>
</dbReference>
<dbReference type="PROSITE" id="PS50042">
    <property type="entry name" value="CNMP_BINDING_3"/>
    <property type="match status" value="1"/>
</dbReference>
<proteinExistence type="predicted"/>
<reference evidence="2 3" key="1">
    <citation type="submission" date="2018-11" db="EMBL/GenBank/DDBJ databases">
        <authorList>
            <person name="Zhou Z."/>
            <person name="Wang G."/>
        </authorList>
    </citation>
    <scope>NUCLEOTIDE SEQUENCE [LARGE SCALE GENOMIC DNA]</scope>
    <source>
        <strain evidence="2 3">KCTC52004</strain>
    </source>
</reference>
<dbReference type="InterPro" id="IPR000595">
    <property type="entry name" value="cNMP-bd_dom"/>
</dbReference>
<organism evidence="2 3">
    <name type="scientific">Larkinella rosea</name>
    <dbReference type="NCBI Taxonomy" id="2025312"/>
    <lineage>
        <taxon>Bacteria</taxon>
        <taxon>Pseudomonadati</taxon>
        <taxon>Bacteroidota</taxon>
        <taxon>Cytophagia</taxon>
        <taxon>Cytophagales</taxon>
        <taxon>Spirosomataceae</taxon>
        <taxon>Larkinella</taxon>
    </lineage>
</organism>
<accession>A0A3P1BD58</accession>
<dbReference type="CDD" id="cd00038">
    <property type="entry name" value="CAP_ED"/>
    <property type="match status" value="1"/>
</dbReference>
<evidence type="ECO:0000259" key="1">
    <source>
        <dbReference type="PROSITE" id="PS50042"/>
    </source>
</evidence>
<dbReference type="EMBL" id="RQJO01000015">
    <property type="protein sequence ID" value="RRA98712.1"/>
    <property type="molecule type" value="Genomic_DNA"/>
</dbReference>
<dbReference type="InterPro" id="IPR018490">
    <property type="entry name" value="cNMP-bd_dom_sf"/>
</dbReference>
<name>A0A3P1BD58_9BACT</name>
<comment type="caution">
    <text evidence="2">The sequence shown here is derived from an EMBL/GenBank/DDBJ whole genome shotgun (WGS) entry which is preliminary data.</text>
</comment>
<protein>
    <submittedName>
        <fullName evidence="2">Crp/Fnr family transcriptional regulator</fullName>
    </submittedName>
</protein>
<sequence length="187" mass="21458">MEKLKKNFERMGFSGDDLVTILGAFKLHVFKKNDLVVEEGKTSRHIGFVESGMFQYYVLKDGEEITTYISIENTFFASVLSFVSESPALENVRALTDGSMSMISKTNLKRLVNEMPKFKDFYIHLLEHSICGIDASRHDLIALTAEQRYEKMLKKEPHLLQQIPLQYLASILGVTPRHLSRIRSTIR</sequence>
<evidence type="ECO:0000313" key="2">
    <source>
        <dbReference type="EMBL" id="RRA98712.1"/>
    </source>
</evidence>
<dbReference type="AlphaFoldDB" id="A0A3P1BD58"/>
<dbReference type="Pfam" id="PF00027">
    <property type="entry name" value="cNMP_binding"/>
    <property type="match status" value="1"/>
</dbReference>
<dbReference type="Proteomes" id="UP000271925">
    <property type="component" value="Unassembled WGS sequence"/>
</dbReference>
<feature type="domain" description="Cyclic nucleotide-binding" evidence="1">
    <location>
        <begin position="16"/>
        <end position="112"/>
    </location>
</feature>